<dbReference type="FunCoup" id="A0A6P8I0A0">
    <property type="interactions" value="99"/>
</dbReference>
<feature type="region of interest" description="Disordered" evidence="2">
    <location>
        <begin position="1474"/>
        <end position="1521"/>
    </location>
</feature>
<dbReference type="SUPFAM" id="SSF52540">
    <property type="entry name" value="P-loop containing nucleoside triphosphate hydrolases"/>
    <property type="match status" value="1"/>
</dbReference>
<evidence type="ECO:0000313" key="5">
    <source>
        <dbReference type="RefSeq" id="XP_031561143.1"/>
    </source>
</evidence>
<feature type="compositionally biased region" description="Basic and acidic residues" evidence="2">
    <location>
        <begin position="1398"/>
        <end position="1418"/>
    </location>
</feature>
<sequence length="1966" mass="222766">MTEILCRWLNEEVGLSRQIDHFNFAKEFATGYLLGELLEKHALQNDFAEFSQSITADSKLNNFTRLEPTLKLLEVPYDTNIAHAVMNENHSVVTRLLYQLFITLGKKNKMGLTGVAMETMRPSGPVKLESIESGMYKERLKQLTKRQVDLNFENLVQRYQAKQKQQEELAFKAKFEEEEKFRKHQQAQRIRGLEKSRQVRNKQQEMMDKIREATVKIPKPPDAKKSGKSRGEIRRQREAEEVKANIDAFEASMKATIPPVSPAALDDIPRVSRDVSVDVEVFIRQDSAKQLPDPLSVIKPAANKEYINKIRTRLEEDAVAREEREKRRRRVLVEQLKAHEAQEEAHREEMLVNRLMRQSQQERRIAVQLMQVRHEKEVIRQNRIFREQQYAERRLKDFDDALEREAEMCRQAKLEYAEETRKANELHDRLADERRQAKYNKHYDICMQMLLEMIDFSCKVGEYRELTEKLVPAKLYREWKDLFLCGLPLYEEKEAELSPEELEKEREIKAEKERLLDEGDFMEYKNLVGEWVPGEGQDIQCPPKDNAVLGHIVQRLFNIVSPPQPPPPPPELPPFPIKACFLGKFFSGKSSVIKKIAEYHRVVRLSMDTLVTEAIEAHKKGEVYEEVDGEVKVLQATASKRPSITDEPIESPKPEAQGASESRVVSAGSAAVSVGSAKETPDPNKISEDQLGEKSEEQDEKRDKTKEEIAKEREKQTKSSAASEKKAFEVSMYKSGPKGPKPTPRAKLGARAYAYLKKGKPTPDQLIIEIMVEAIRNVPEGTGWIMDGFPATINQAKILEKALTGYDDQKQAKESKSAKEPGKVSRTKKSRLAPDPHPAPEAPPHKAGIDLVVLFDLPDEVALRRAEGRTFNPITEEKFHQEYNPPIEGSYTGINKQEKVVTVVDSSNDREQVQQRITGFLDAWPKLEKWFTRFGVLQKLNADKPQDDLYEEASGILNETYQKIMAPPEEPASEAASVQQSVAPEGEAQPLEEPLPTTGGAPPEGGTPAEAQSTTSPVAPSESAISKSEKGATKTKSKTGSPKGSRKMSKKDRSPSPSASKKGVKSRSPSPPSKKGSGSRAGSKSPPPSRKGSRPGSKGSRPGSKRAKSPKKGEEPEEETPPEPEGPPEPEPGSDEWEYIDQPIEKEFASVLARQWENNEDIYIETCKTIFRKIRHERELMYRYFYGTRKDFVEFLKRPDEKQEYVLQWQKEFNEIAEDMRSDDDTKAEWHQRVDDLCDRLHEICDNRKEMAERERQTIMNEGWMEDRLGVLTNHYIGLMQVEVDRYQDTIRLLRDYYMGMEVSSGKVPCEPVNEYVRLPLVELPPTLRPQSASSRASDSTGNVNAEKSETKSPSAKREKDKGSPKTPEPTEGVEEEQKPRIPLVPRRPKSSEGGTGKGRDKRTGQKKDKQSDPDKPETPVPPSDPDERLVFDAYMLALTVIEALAALDVADQEAEAQRQLELDREKEKELIQKKVKESKGKKGRKSPVKSPSKTETPPPPPPEETEGESEEDKLKQKIKERSRKEFLASVASEDKGLKSRLEMVKVHTMAVLQELKGKAESMYKDMEDWLGERFLQEVESIKAMAATIRFAIEQENKLQEETILEDKDFIVDLDTKTFKTPTPPPPLVQIELPTSDSFTVSQILNLCNQFIEAAPSGVISNRGFCDVIMDLANLTFGTESLPDIWMNITQQQLQDICSLLSQDSEFIDWRKFLLAAAQPWTPPSKMDLLMTLERFRTVDQGGVGLIDEAQYAEVDMWFSKLISDEEQPEVPELVTAYDRLEKLKEAFFYIFANHNLQPAPLLDYANMLMYFAADSDPMEGFLRALSISTGQPMPSSDSLSSIPLAESQATEIQVPLIQTPGTPPPEMESLVRLDDLITVLHHGQSRLGDTHRLSVTSDPADSFARERLAGLFIELGADDEEEALPFHLLYQHPIMQDCLQTCMLFKSADLRSAFKGNGSSSDTFE</sequence>
<dbReference type="Proteomes" id="UP000515163">
    <property type="component" value="Unplaced"/>
</dbReference>
<accession>A0A6P8I0A0</accession>
<keyword evidence="1" id="KW-0175">Coiled coil</keyword>
<evidence type="ECO:0000259" key="3">
    <source>
        <dbReference type="PROSITE" id="PS50021"/>
    </source>
</evidence>
<feature type="coiled-coil region" evidence="1">
    <location>
        <begin position="402"/>
        <end position="436"/>
    </location>
</feature>
<dbReference type="Pfam" id="PF00406">
    <property type="entry name" value="ADK"/>
    <property type="match status" value="1"/>
</dbReference>
<feature type="coiled-coil region" evidence="1">
    <location>
        <begin position="322"/>
        <end position="358"/>
    </location>
</feature>
<feature type="compositionally biased region" description="Basic and acidic residues" evidence="2">
    <location>
        <begin position="809"/>
        <end position="823"/>
    </location>
</feature>
<feature type="compositionally biased region" description="Low complexity" evidence="2">
    <location>
        <begin position="658"/>
        <end position="677"/>
    </location>
</feature>
<dbReference type="PANTHER" id="PTHR14919">
    <property type="entry name" value="KPL2-RELATED"/>
    <property type="match status" value="1"/>
</dbReference>
<dbReference type="KEGG" id="aten:116297120"/>
<evidence type="ECO:0000256" key="2">
    <source>
        <dbReference type="SAM" id="MobiDB-lite"/>
    </source>
</evidence>
<name>A0A6P8I0A0_ACTTE</name>
<feature type="domain" description="Calponin-homology (CH)" evidence="3">
    <location>
        <begin position="1"/>
        <end position="105"/>
    </location>
</feature>
<feature type="compositionally biased region" description="Low complexity" evidence="2">
    <location>
        <begin position="992"/>
        <end position="1011"/>
    </location>
</feature>
<feature type="compositionally biased region" description="Basic and acidic residues" evidence="2">
    <location>
        <begin position="1347"/>
        <end position="1364"/>
    </location>
</feature>
<dbReference type="GeneID" id="116297120"/>
<dbReference type="Gene3D" id="1.10.418.10">
    <property type="entry name" value="Calponin-like domain"/>
    <property type="match status" value="1"/>
</dbReference>
<dbReference type="OrthoDB" id="62528at2759"/>
<feature type="compositionally biased region" description="Low complexity" evidence="2">
    <location>
        <begin position="973"/>
        <end position="984"/>
    </location>
</feature>
<organism evidence="4 5">
    <name type="scientific">Actinia tenebrosa</name>
    <name type="common">Australian red waratah sea anemone</name>
    <dbReference type="NCBI Taxonomy" id="6105"/>
    <lineage>
        <taxon>Eukaryota</taxon>
        <taxon>Metazoa</taxon>
        <taxon>Cnidaria</taxon>
        <taxon>Anthozoa</taxon>
        <taxon>Hexacorallia</taxon>
        <taxon>Actiniaria</taxon>
        <taxon>Actiniidae</taxon>
        <taxon>Actinia</taxon>
    </lineage>
</organism>
<feature type="region of interest" description="Disordered" evidence="2">
    <location>
        <begin position="638"/>
        <end position="746"/>
    </location>
</feature>
<dbReference type="InterPro" id="IPR001715">
    <property type="entry name" value="CH_dom"/>
</dbReference>
<dbReference type="InterPro" id="IPR027417">
    <property type="entry name" value="P-loop_NTPase"/>
</dbReference>
<feature type="compositionally biased region" description="Basic and acidic residues" evidence="2">
    <location>
        <begin position="679"/>
        <end position="728"/>
    </location>
</feature>
<protein>
    <submittedName>
        <fullName evidence="5">Sperm flagellar protein 2-like</fullName>
    </submittedName>
</protein>
<feature type="region of interest" description="Disordered" evidence="2">
    <location>
        <begin position="809"/>
        <end position="845"/>
    </location>
</feature>
<feature type="compositionally biased region" description="Polar residues" evidence="2">
    <location>
        <begin position="1329"/>
        <end position="1346"/>
    </location>
</feature>
<dbReference type="InParanoid" id="A0A6P8I0A0"/>
<feature type="region of interest" description="Disordered" evidence="2">
    <location>
        <begin position="218"/>
        <end position="239"/>
    </location>
</feature>
<dbReference type="InterPro" id="IPR056199">
    <property type="entry name" value="SPEF2_C"/>
</dbReference>
<dbReference type="PANTHER" id="PTHR14919:SF0">
    <property type="entry name" value="SPERM FLAGELLAR PROTEIN 2"/>
    <property type="match status" value="1"/>
</dbReference>
<reference evidence="5" key="1">
    <citation type="submission" date="2025-08" db="UniProtKB">
        <authorList>
            <consortium name="RefSeq"/>
        </authorList>
    </citation>
    <scope>IDENTIFICATION</scope>
    <source>
        <tissue evidence="5">Tentacle</tissue>
    </source>
</reference>
<gene>
    <name evidence="5" type="primary">LOC116297120</name>
</gene>
<dbReference type="InterPro" id="IPR036872">
    <property type="entry name" value="CH_dom_sf"/>
</dbReference>
<dbReference type="Pfam" id="PF22946">
    <property type="entry name" value="SPEF2_D5"/>
    <property type="match status" value="1"/>
</dbReference>
<dbReference type="RefSeq" id="XP_031561143.1">
    <property type="nucleotide sequence ID" value="XM_031705283.1"/>
</dbReference>
<feature type="compositionally biased region" description="Acidic residues" evidence="2">
    <location>
        <begin position="1115"/>
        <end position="1137"/>
    </location>
</feature>
<dbReference type="InterPro" id="IPR054517">
    <property type="entry name" value="SPEF2_D5"/>
</dbReference>
<evidence type="ECO:0000256" key="1">
    <source>
        <dbReference type="SAM" id="Coils"/>
    </source>
</evidence>
<keyword evidence="4" id="KW-1185">Reference proteome</keyword>
<proteinExistence type="predicted"/>
<evidence type="ECO:0000313" key="4">
    <source>
        <dbReference type="Proteomes" id="UP000515163"/>
    </source>
</evidence>
<dbReference type="InterPro" id="IPR010441">
    <property type="entry name" value="CH_2"/>
</dbReference>
<dbReference type="Gene3D" id="3.40.50.300">
    <property type="entry name" value="P-loop containing nucleotide triphosphate hydrolases"/>
    <property type="match status" value="2"/>
</dbReference>
<feature type="compositionally biased region" description="Low complexity" evidence="2">
    <location>
        <begin position="1073"/>
        <end position="1084"/>
    </location>
</feature>
<dbReference type="PROSITE" id="PS50021">
    <property type="entry name" value="CH"/>
    <property type="match status" value="1"/>
</dbReference>
<feature type="region of interest" description="Disordered" evidence="2">
    <location>
        <begin position="1327"/>
        <end position="1429"/>
    </location>
</feature>
<dbReference type="InterPro" id="IPR052634">
    <property type="entry name" value="Sperm_flagellar-bone_growth"/>
</dbReference>
<dbReference type="Pfam" id="PF06294">
    <property type="entry name" value="CH_2"/>
    <property type="match status" value="1"/>
</dbReference>
<dbReference type="Pfam" id="PF24082">
    <property type="entry name" value="SPEF2_C"/>
    <property type="match status" value="1"/>
</dbReference>
<feature type="region of interest" description="Disordered" evidence="2">
    <location>
        <begin position="969"/>
        <end position="1137"/>
    </location>
</feature>
<dbReference type="GO" id="GO:0005737">
    <property type="term" value="C:cytoplasm"/>
    <property type="evidence" value="ECO:0007669"/>
    <property type="project" value="UniProtKB-ARBA"/>
</dbReference>